<sequence>MAAAREEGESKFSLWLSGQLQDLNVDHEVYGTYISGILDSAETEEEKNEALVDFLSEFVEEDVEETCNRIVQTWLRLTAEAAAADRTDQPDKKTVASVMEKQAATIVKKQGNEENNAATKQALLAQYAEVSDEEDEGYSYSEETSNSDLLGFKNMNKSNVQQAEKQAREKAKEEVRVKREKDKMQREKDKQKAAERKEKEKKRTQKGERRR</sequence>
<evidence type="ECO:0000256" key="4">
    <source>
        <dbReference type="SAM" id="MobiDB-lite"/>
    </source>
</evidence>
<evidence type="ECO:0000313" key="6">
    <source>
        <dbReference type="Proteomes" id="UP000515135"/>
    </source>
</evidence>
<dbReference type="InterPro" id="IPR058771">
    <property type="entry name" value="PWI_CCDC43"/>
</dbReference>
<feature type="compositionally biased region" description="Basic and acidic residues" evidence="4">
    <location>
        <begin position="165"/>
        <end position="198"/>
    </location>
</feature>
<dbReference type="PANTHER" id="PTHR31684:SF2">
    <property type="entry name" value="COILED-COIL DOMAIN-CONTAINING PROTEIN 43"/>
    <property type="match status" value="1"/>
</dbReference>
<dbReference type="KEGG" id="bbel:109467834"/>
<comment type="similarity">
    <text evidence="1">Belongs to the CCDC43 family.</text>
</comment>
<evidence type="ECO:0000259" key="5">
    <source>
        <dbReference type="Pfam" id="PF26091"/>
    </source>
</evidence>
<dbReference type="OrthoDB" id="2187466at2759"/>
<evidence type="ECO:0000256" key="3">
    <source>
        <dbReference type="ARBA" id="ARBA00023054"/>
    </source>
</evidence>
<dbReference type="PANTHER" id="PTHR31684">
    <property type="entry name" value="COILED-COIL DOMAIN-CONTAINING PROTEIN 43"/>
    <property type="match status" value="1"/>
</dbReference>
<dbReference type="Pfam" id="PF26091">
    <property type="entry name" value="PWI_CCDC43"/>
    <property type="match status" value="1"/>
</dbReference>
<reference evidence="7" key="1">
    <citation type="submission" date="2025-08" db="UniProtKB">
        <authorList>
            <consortium name="RefSeq"/>
        </authorList>
    </citation>
    <scope>IDENTIFICATION</scope>
    <source>
        <tissue evidence="7">Gonad</tissue>
    </source>
</reference>
<organism evidence="6 7">
    <name type="scientific">Branchiostoma belcheri</name>
    <name type="common">Amphioxus</name>
    <dbReference type="NCBI Taxonomy" id="7741"/>
    <lineage>
        <taxon>Eukaryota</taxon>
        <taxon>Metazoa</taxon>
        <taxon>Chordata</taxon>
        <taxon>Cephalochordata</taxon>
        <taxon>Leptocardii</taxon>
        <taxon>Amphioxiformes</taxon>
        <taxon>Branchiostomatidae</taxon>
        <taxon>Branchiostoma</taxon>
    </lineage>
</organism>
<feature type="domain" description="CCDC43 PWI-like" evidence="5">
    <location>
        <begin position="8"/>
        <end position="76"/>
    </location>
</feature>
<dbReference type="AlphaFoldDB" id="A0A6P4YAH0"/>
<evidence type="ECO:0000256" key="1">
    <source>
        <dbReference type="ARBA" id="ARBA00005305"/>
    </source>
</evidence>
<evidence type="ECO:0000256" key="2">
    <source>
        <dbReference type="ARBA" id="ARBA00016648"/>
    </source>
</evidence>
<dbReference type="Proteomes" id="UP000515135">
    <property type="component" value="Unplaced"/>
</dbReference>
<dbReference type="RefSeq" id="XP_019621478.1">
    <property type="nucleotide sequence ID" value="XM_019765919.1"/>
</dbReference>
<keyword evidence="3" id="KW-0175">Coiled coil</keyword>
<dbReference type="InterPro" id="IPR037666">
    <property type="entry name" value="CCDC43"/>
</dbReference>
<proteinExistence type="inferred from homology"/>
<feature type="compositionally biased region" description="Basic residues" evidence="4">
    <location>
        <begin position="199"/>
        <end position="211"/>
    </location>
</feature>
<evidence type="ECO:0000313" key="7">
    <source>
        <dbReference type="RefSeq" id="XP_019621478.1"/>
    </source>
</evidence>
<protein>
    <recommendedName>
        <fullName evidence="2">Coiled-coil domain-containing protein 43</fullName>
    </recommendedName>
</protein>
<dbReference type="GeneID" id="109467834"/>
<keyword evidence="6" id="KW-1185">Reference proteome</keyword>
<accession>A0A6P4YAH0</accession>
<gene>
    <name evidence="7" type="primary">LOC109467834</name>
</gene>
<name>A0A6P4YAH0_BRABE</name>
<feature type="region of interest" description="Disordered" evidence="4">
    <location>
        <begin position="132"/>
        <end position="211"/>
    </location>
</feature>